<dbReference type="EMBL" id="CP070496">
    <property type="protein sequence ID" value="QSB06451.1"/>
    <property type="molecule type" value="Genomic_DNA"/>
</dbReference>
<reference evidence="1" key="1">
    <citation type="submission" date="2021-02" db="EMBL/GenBank/DDBJ databases">
        <title>Natronoglycomyces albus gen. nov., sp. nov, a haloalkaliphilic actinobacterium from a soda solonchak soil.</title>
        <authorList>
            <person name="Sorokin D.Y."/>
            <person name="Khijniak T.V."/>
            <person name="Zakharycheva A.P."/>
            <person name="Boueva O.V."/>
            <person name="Ariskina E.V."/>
            <person name="Hahnke R.L."/>
            <person name="Bunk B."/>
            <person name="Sproer C."/>
            <person name="Schumann P."/>
            <person name="Evtushenko L.I."/>
            <person name="Kublanov I.V."/>
        </authorList>
    </citation>
    <scope>NUCLEOTIDE SEQUENCE</scope>
    <source>
        <strain evidence="1">DSM 106290</strain>
    </source>
</reference>
<keyword evidence="2" id="KW-1185">Reference proteome</keyword>
<proteinExistence type="predicted"/>
<name>A0A895XL64_9ACTN</name>
<dbReference type="AlphaFoldDB" id="A0A895XL64"/>
<dbReference type="KEGG" id="nav:JQS30_05995"/>
<dbReference type="NCBIfam" id="TIGR04363">
    <property type="entry name" value="LD_lanti_pre"/>
    <property type="match status" value="1"/>
</dbReference>
<accession>A0A895XL64</accession>
<evidence type="ECO:0000313" key="2">
    <source>
        <dbReference type="Proteomes" id="UP000662939"/>
    </source>
</evidence>
<protein>
    <submittedName>
        <fullName evidence="1">FxLD family lanthipeptide</fullName>
    </submittedName>
</protein>
<dbReference type="InterPro" id="IPR027575">
    <property type="entry name" value="LD_lanti_pre"/>
</dbReference>
<evidence type="ECO:0000313" key="1">
    <source>
        <dbReference type="EMBL" id="QSB06451.1"/>
    </source>
</evidence>
<organism evidence="1 2">
    <name type="scientific">Natronoglycomyces albus</name>
    <dbReference type="NCBI Taxonomy" id="2811108"/>
    <lineage>
        <taxon>Bacteria</taxon>
        <taxon>Bacillati</taxon>
        <taxon>Actinomycetota</taxon>
        <taxon>Actinomycetes</taxon>
        <taxon>Glycomycetales</taxon>
        <taxon>Glycomycetaceae</taxon>
        <taxon>Natronoglycomyces</taxon>
    </lineage>
</organism>
<sequence>MNSDTTTAIDNDEFELDITLIESGPDLGAILYDTSDNCGHTCQSACVSCM</sequence>
<dbReference type="RefSeq" id="WP_213172462.1">
    <property type="nucleotide sequence ID" value="NZ_CP070496.1"/>
</dbReference>
<dbReference type="Proteomes" id="UP000662939">
    <property type="component" value="Chromosome"/>
</dbReference>
<gene>
    <name evidence="1" type="primary">fxlA</name>
    <name evidence="1" type="ORF">JQS30_05995</name>
</gene>